<name>A0A6C8GR39_SALET</name>
<dbReference type="Proteomes" id="UP000004906">
    <property type="component" value="Unassembled WGS sequence"/>
</dbReference>
<dbReference type="AlphaFoldDB" id="A0A6C8GR39"/>
<evidence type="ECO:0000313" key="1">
    <source>
        <dbReference type="EMBL" id="EHC39547.1"/>
    </source>
</evidence>
<proteinExistence type="predicted"/>
<organism evidence="1 2">
    <name type="scientific">Salmonella enterica subsp. enterica serovar Adelaide str. A4-669</name>
    <dbReference type="NCBI Taxonomy" id="913063"/>
    <lineage>
        <taxon>Bacteria</taxon>
        <taxon>Pseudomonadati</taxon>
        <taxon>Pseudomonadota</taxon>
        <taxon>Gammaproteobacteria</taxon>
        <taxon>Enterobacterales</taxon>
        <taxon>Enterobacteriaceae</taxon>
        <taxon>Salmonella</taxon>
    </lineage>
</organism>
<accession>A0A6C8GR39</accession>
<protein>
    <submittedName>
        <fullName evidence="1">Uncharacterized protein</fullName>
    </submittedName>
</protein>
<dbReference type="EMBL" id="AFCI01000428">
    <property type="protein sequence ID" value="EHC39547.1"/>
    <property type="molecule type" value="Genomic_DNA"/>
</dbReference>
<sequence>MDYAFHFTPVSRIFTQRISIIGTEDGGDIPFGILLYALRFNLMT</sequence>
<evidence type="ECO:0000313" key="2">
    <source>
        <dbReference type="Proteomes" id="UP000004906"/>
    </source>
</evidence>
<reference evidence="1 2" key="1">
    <citation type="journal article" date="2011" name="BMC Genomics">
        <title>Genome sequencing reveals diversification of virulence factor content and possible host adaptation in distinct subpopulations of Salmonella enterica.</title>
        <authorList>
            <person name="den Bakker H.C."/>
            <person name="Moreno Switt A.I."/>
            <person name="Govoni G."/>
            <person name="Cummings C.A."/>
            <person name="Ranieri M.L."/>
            <person name="Degoricija L."/>
            <person name="Hoelzer K."/>
            <person name="Rodriguez-Rivera L.D."/>
            <person name="Brown S."/>
            <person name="Bolchacova E."/>
            <person name="Furtado M.R."/>
            <person name="Wiedmann M."/>
        </authorList>
    </citation>
    <scope>NUCLEOTIDE SEQUENCE [LARGE SCALE GENOMIC DNA]</scope>
    <source>
        <strain evidence="1 2">A4-669</strain>
    </source>
</reference>
<gene>
    <name evidence="1" type="ORF">LTSEADE_1208</name>
</gene>
<comment type="caution">
    <text evidence="1">The sequence shown here is derived from an EMBL/GenBank/DDBJ whole genome shotgun (WGS) entry which is preliminary data.</text>
</comment>